<proteinExistence type="predicted"/>
<reference evidence="1 2" key="1">
    <citation type="submission" date="2021-01" db="EMBL/GenBank/DDBJ databases">
        <title>Whole genome shotgun sequence of Microbispora corallina NBRC 16416.</title>
        <authorList>
            <person name="Komaki H."/>
            <person name="Tamura T."/>
        </authorList>
    </citation>
    <scope>NUCLEOTIDE SEQUENCE [LARGE SCALE GENOMIC DNA]</scope>
    <source>
        <strain evidence="1 2">NBRC 16416</strain>
    </source>
</reference>
<keyword evidence="2" id="KW-1185">Reference proteome</keyword>
<dbReference type="Proteomes" id="UP000603904">
    <property type="component" value="Unassembled WGS sequence"/>
</dbReference>
<gene>
    <name evidence="1" type="ORF">Mco01_59790</name>
</gene>
<evidence type="ECO:0000313" key="1">
    <source>
        <dbReference type="EMBL" id="GIH42979.1"/>
    </source>
</evidence>
<organism evidence="1 2">
    <name type="scientific">Microbispora corallina</name>
    <dbReference type="NCBI Taxonomy" id="83302"/>
    <lineage>
        <taxon>Bacteria</taxon>
        <taxon>Bacillati</taxon>
        <taxon>Actinomycetota</taxon>
        <taxon>Actinomycetes</taxon>
        <taxon>Streptosporangiales</taxon>
        <taxon>Streptosporangiaceae</taxon>
        <taxon>Microbispora</taxon>
    </lineage>
</organism>
<accession>A0ABQ4G7C7</accession>
<sequence>MEGLRDPDVETFVEAARGRIRADAETVGTDVRSLEIQVRLHLPRLSRQALVGWSPDKVYEEVRLQAVVRAAEVRQWAQEAAYQAHASVLLNVEKVRRDLSLSFTDGYRTGLRFAEVRPSAGHVVQSRLHYLRSERADTVLQFGLFLPGATMPLTYVAFSRCDRQYVLDALAGHGLKAGPRETMVLTRMHGIAGIPANLMSLTVSRAVREIRARNAAEYVVTAYNPMLGFDGAAFLASGFTPIALSPVAYRYDEKGLFQTRRISGDSIPQSLDTPDNVLMVLGVTGAAKRRAAALGGLITVPRRDHSGGDHIASPATDLASPEWRTRLLGYRRTLETGWSDATAHPRYQAAPDSGGDSRGQCGVTSVWLARKLRSDLLAEPVYCQGRLRFDGDHAEGVSHHCWVEVGRDHDPRRLVLDLTGDQSAGATEPIIVGEHGDLAARGIRYEPAMRLGLDELPRDRVWPRFLALEDRLDAVR</sequence>
<protein>
    <recommendedName>
        <fullName evidence="3">Microcin J25-processing protein McjB C-terminal domain-containing protein</fullName>
    </recommendedName>
</protein>
<comment type="caution">
    <text evidence="1">The sequence shown here is derived from an EMBL/GenBank/DDBJ whole genome shotgun (WGS) entry which is preliminary data.</text>
</comment>
<name>A0ABQ4G7C7_9ACTN</name>
<dbReference type="RefSeq" id="WP_344056433.1">
    <property type="nucleotide sequence ID" value="NZ_BAAAGP010000006.1"/>
</dbReference>
<dbReference type="EMBL" id="BOOC01000034">
    <property type="protein sequence ID" value="GIH42979.1"/>
    <property type="molecule type" value="Genomic_DNA"/>
</dbReference>
<evidence type="ECO:0008006" key="3">
    <source>
        <dbReference type="Google" id="ProtNLM"/>
    </source>
</evidence>
<evidence type="ECO:0000313" key="2">
    <source>
        <dbReference type="Proteomes" id="UP000603904"/>
    </source>
</evidence>